<sequence length="144" mass="16288">MIQIGQWKGYYSYSGEKVNKFRQFENTLFDIEILTVNGNFFTGKVQDDLGTGGTEGVGDITGQIKGNGIDFVKRMPVLTFIVDEKGTRKTFNKKHPPIFYTGEFTNDGQTVNGTWRFKFCFVWLGIIPIPIMPIKGAWSMTLQA</sequence>
<comment type="caution">
    <text evidence="1">The sequence shown here is derived from an EMBL/GenBank/DDBJ whole genome shotgun (WGS) entry which is preliminary data.</text>
</comment>
<protein>
    <submittedName>
        <fullName evidence="1">Uncharacterized protein</fullName>
    </submittedName>
</protein>
<name>A0A917MZF9_9BACT</name>
<accession>A0A917MZF9</accession>
<organism evidence="1 2">
    <name type="scientific">Filimonas zeae</name>
    <dbReference type="NCBI Taxonomy" id="1737353"/>
    <lineage>
        <taxon>Bacteria</taxon>
        <taxon>Pseudomonadati</taxon>
        <taxon>Bacteroidota</taxon>
        <taxon>Chitinophagia</taxon>
        <taxon>Chitinophagales</taxon>
        <taxon>Chitinophagaceae</taxon>
        <taxon>Filimonas</taxon>
    </lineage>
</organism>
<gene>
    <name evidence="1" type="ORF">GCM10011379_57960</name>
</gene>
<dbReference type="AlphaFoldDB" id="A0A917MZF9"/>
<evidence type="ECO:0000313" key="1">
    <source>
        <dbReference type="EMBL" id="GGH83092.1"/>
    </source>
</evidence>
<dbReference type="Proteomes" id="UP000627292">
    <property type="component" value="Unassembled WGS sequence"/>
</dbReference>
<reference evidence="1" key="2">
    <citation type="submission" date="2020-09" db="EMBL/GenBank/DDBJ databases">
        <authorList>
            <person name="Sun Q."/>
            <person name="Zhou Y."/>
        </authorList>
    </citation>
    <scope>NUCLEOTIDE SEQUENCE</scope>
    <source>
        <strain evidence="1">CGMCC 1.15290</strain>
    </source>
</reference>
<reference evidence="1" key="1">
    <citation type="journal article" date="2014" name="Int. J. Syst. Evol. Microbiol.">
        <title>Complete genome sequence of Corynebacterium casei LMG S-19264T (=DSM 44701T), isolated from a smear-ripened cheese.</title>
        <authorList>
            <consortium name="US DOE Joint Genome Institute (JGI-PGF)"/>
            <person name="Walter F."/>
            <person name="Albersmeier A."/>
            <person name="Kalinowski J."/>
            <person name="Ruckert C."/>
        </authorList>
    </citation>
    <scope>NUCLEOTIDE SEQUENCE</scope>
    <source>
        <strain evidence="1">CGMCC 1.15290</strain>
    </source>
</reference>
<evidence type="ECO:0000313" key="2">
    <source>
        <dbReference type="Proteomes" id="UP000627292"/>
    </source>
</evidence>
<dbReference type="EMBL" id="BMIB01000009">
    <property type="protein sequence ID" value="GGH83092.1"/>
    <property type="molecule type" value="Genomic_DNA"/>
</dbReference>
<proteinExistence type="predicted"/>
<keyword evidence="2" id="KW-1185">Reference proteome</keyword>